<dbReference type="Proteomes" id="UP000265520">
    <property type="component" value="Unassembled WGS sequence"/>
</dbReference>
<evidence type="ECO:0008006" key="3">
    <source>
        <dbReference type="Google" id="ProtNLM"/>
    </source>
</evidence>
<dbReference type="AlphaFoldDB" id="A0A392U1X2"/>
<accession>A0A392U1X2</accession>
<organism evidence="1 2">
    <name type="scientific">Trifolium medium</name>
    <dbReference type="NCBI Taxonomy" id="97028"/>
    <lineage>
        <taxon>Eukaryota</taxon>
        <taxon>Viridiplantae</taxon>
        <taxon>Streptophyta</taxon>
        <taxon>Embryophyta</taxon>
        <taxon>Tracheophyta</taxon>
        <taxon>Spermatophyta</taxon>
        <taxon>Magnoliopsida</taxon>
        <taxon>eudicotyledons</taxon>
        <taxon>Gunneridae</taxon>
        <taxon>Pentapetalae</taxon>
        <taxon>rosids</taxon>
        <taxon>fabids</taxon>
        <taxon>Fabales</taxon>
        <taxon>Fabaceae</taxon>
        <taxon>Papilionoideae</taxon>
        <taxon>50 kb inversion clade</taxon>
        <taxon>NPAAA clade</taxon>
        <taxon>Hologalegina</taxon>
        <taxon>IRL clade</taxon>
        <taxon>Trifolieae</taxon>
        <taxon>Trifolium</taxon>
    </lineage>
</organism>
<dbReference type="EMBL" id="LXQA010701700">
    <property type="protein sequence ID" value="MCI66757.1"/>
    <property type="molecule type" value="Genomic_DNA"/>
</dbReference>
<evidence type="ECO:0000313" key="1">
    <source>
        <dbReference type="EMBL" id="MCI66757.1"/>
    </source>
</evidence>
<name>A0A392U1X2_9FABA</name>
<comment type="caution">
    <text evidence="1">The sequence shown here is derived from an EMBL/GenBank/DDBJ whole genome shotgun (WGS) entry which is preliminary data.</text>
</comment>
<proteinExistence type="predicted"/>
<protein>
    <recommendedName>
        <fullName evidence="3">GRAS family transcription factor</fullName>
    </recommendedName>
</protein>
<evidence type="ECO:0000313" key="2">
    <source>
        <dbReference type="Proteomes" id="UP000265520"/>
    </source>
</evidence>
<sequence>MEVEEDKCVKFENGLRPDIKQLTGFSEIRNFPMLVNKSRI</sequence>
<feature type="non-terminal residue" evidence="1">
    <location>
        <position position="40"/>
    </location>
</feature>
<keyword evidence="2" id="KW-1185">Reference proteome</keyword>
<reference evidence="1 2" key="1">
    <citation type="journal article" date="2018" name="Front. Plant Sci.">
        <title>Red Clover (Trifolium pratense) and Zigzag Clover (T. medium) - A Picture of Genomic Similarities and Differences.</title>
        <authorList>
            <person name="Dluhosova J."/>
            <person name="Istvanek J."/>
            <person name="Nedelnik J."/>
            <person name="Repkova J."/>
        </authorList>
    </citation>
    <scope>NUCLEOTIDE SEQUENCE [LARGE SCALE GENOMIC DNA]</scope>
    <source>
        <strain evidence="2">cv. 10/8</strain>
        <tissue evidence="1">Leaf</tissue>
    </source>
</reference>